<gene>
    <name evidence="3" type="ORF">BACCOP_04135</name>
</gene>
<dbReference type="PANTHER" id="PTHR31061:SF24">
    <property type="entry name" value="LD22376P"/>
    <property type="match status" value="1"/>
</dbReference>
<evidence type="ECO:0000313" key="4">
    <source>
        <dbReference type="Proteomes" id="UP000003146"/>
    </source>
</evidence>
<dbReference type="PANTHER" id="PTHR31061">
    <property type="entry name" value="LD22376P"/>
    <property type="match status" value="1"/>
</dbReference>
<dbReference type="EMBL" id="ABIY02000126">
    <property type="protein sequence ID" value="EDU98829.1"/>
    <property type="molecule type" value="Genomic_DNA"/>
</dbReference>
<evidence type="ECO:0000256" key="1">
    <source>
        <dbReference type="SAM" id="Phobius"/>
    </source>
</evidence>
<proteinExistence type="predicted"/>
<dbReference type="InterPro" id="IPR012429">
    <property type="entry name" value="HGSNAT_cat"/>
</dbReference>
<name>B3JQH5_9BACT</name>
<keyword evidence="1" id="KW-0812">Transmembrane</keyword>
<accession>B3JQH5</accession>
<dbReference type="Pfam" id="PF07786">
    <property type="entry name" value="HGSNAT_cat"/>
    <property type="match status" value="1"/>
</dbReference>
<feature type="transmembrane region" description="Helical" evidence="1">
    <location>
        <begin position="50"/>
        <end position="67"/>
    </location>
</feature>
<dbReference type="AlphaFoldDB" id="B3JQH5"/>
<protein>
    <recommendedName>
        <fullName evidence="2">Heparan-alpha-glucosaminide N-acetyltransferase catalytic domain-containing protein</fullName>
    </recommendedName>
</protein>
<keyword evidence="1" id="KW-1133">Transmembrane helix</keyword>
<evidence type="ECO:0000259" key="2">
    <source>
        <dbReference type="Pfam" id="PF07786"/>
    </source>
</evidence>
<sequence>MEKAQRLISLDVLRGITIAGMIIVNNPGSWKHVYTPLTHAVWNGLTPTDLVFPFFMFIMGISTYISLKKFNFSFSLPLIIVR</sequence>
<comment type="caution">
    <text evidence="3">The sequence shown here is derived from an EMBL/GenBank/DDBJ whole genome shotgun (WGS) entry which is preliminary data.</text>
</comment>
<feature type="domain" description="Heparan-alpha-glucosaminide N-acetyltransferase catalytic" evidence="2">
    <location>
        <begin position="6"/>
        <end position="69"/>
    </location>
</feature>
<dbReference type="HOGENOM" id="CLU_194300_0_0_10"/>
<organism evidence="3 4">
    <name type="scientific">Phocaeicola coprocola DSM 17136</name>
    <dbReference type="NCBI Taxonomy" id="470145"/>
    <lineage>
        <taxon>Bacteria</taxon>
        <taxon>Pseudomonadati</taxon>
        <taxon>Bacteroidota</taxon>
        <taxon>Bacteroidia</taxon>
        <taxon>Bacteroidales</taxon>
        <taxon>Bacteroidaceae</taxon>
        <taxon>Phocaeicola</taxon>
    </lineage>
</organism>
<feature type="transmembrane region" description="Helical" evidence="1">
    <location>
        <begin position="12"/>
        <end position="30"/>
    </location>
</feature>
<reference evidence="3 4" key="1">
    <citation type="submission" date="2008-04" db="EMBL/GenBank/DDBJ databases">
        <title>Draft genome sequence of Bacteroides coprocola (DSM 17136).</title>
        <authorList>
            <person name="Sudarsanam P."/>
            <person name="Ley R."/>
            <person name="Guruge J."/>
            <person name="Turnbaugh P.J."/>
            <person name="Mahowald M."/>
            <person name="Liep D."/>
            <person name="Gordon J."/>
        </authorList>
    </citation>
    <scope>NUCLEOTIDE SEQUENCE [LARGE SCALE GENOMIC DNA]</scope>
    <source>
        <strain evidence="3 4">DSM 17136</strain>
    </source>
</reference>
<reference evidence="3 4" key="2">
    <citation type="submission" date="2008-04" db="EMBL/GenBank/DDBJ databases">
        <authorList>
            <person name="Fulton L."/>
            <person name="Clifton S."/>
            <person name="Fulton B."/>
            <person name="Xu J."/>
            <person name="Minx P."/>
            <person name="Pepin K.H."/>
            <person name="Johnson M."/>
            <person name="Thiruvilangam P."/>
            <person name="Bhonagiri V."/>
            <person name="Nash W.E."/>
            <person name="Mardis E.R."/>
            <person name="Wilson R.K."/>
        </authorList>
    </citation>
    <scope>NUCLEOTIDE SEQUENCE [LARGE SCALE GENOMIC DNA]</scope>
    <source>
        <strain evidence="3 4">DSM 17136</strain>
    </source>
</reference>
<dbReference type="eggNOG" id="COG4299">
    <property type="taxonomic scope" value="Bacteria"/>
</dbReference>
<keyword evidence="1" id="KW-0472">Membrane</keyword>
<dbReference type="STRING" id="470145.BACCOP_04135"/>
<evidence type="ECO:0000313" key="3">
    <source>
        <dbReference type="EMBL" id="EDU98829.1"/>
    </source>
</evidence>
<dbReference type="Proteomes" id="UP000003146">
    <property type="component" value="Unassembled WGS sequence"/>
</dbReference>